<evidence type="ECO:0000313" key="6">
    <source>
        <dbReference type="EMBL" id="TXB68306.1"/>
    </source>
</evidence>
<dbReference type="GO" id="GO:0016887">
    <property type="term" value="F:ATP hydrolysis activity"/>
    <property type="evidence" value="ECO:0007669"/>
    <property type="project" value="InterPro"/>
</dbReference>
<accession>A0A5C6S0F6</accession>
<dbReference type="GO" id="GO:0005524">
    <property type="term" value="F:ATP binding"/>
    <property type="evidence" value="ECO:0007669"/>
    <property type="project" value="UniProtKB-KW"/>
</dbReference>
<comment type="caution">
    <text evidence="6">The sequence shown here is derived from an EMBL/GenBank/DDBJ whole genome shotgun (WGS) entry which is preliminary data.</text>
</comment>
<dbReference type="InterPro" id="IPR003439">
    <property type="entry name" value="ABC_transporter-like_ATP-bd"/>
</dbReference>
<dbReference type="PANTHER" id="PTHR42798">
    <property type="entry name" value="LIPOPROTEIN-RELEASING SYSTEM ATP-BINDING PROTEIN LOLD"/>
    <property type="match status" value="1"/>
</dbReference>
<proteinExistence type="inferred from homology"/>
<dbReference type="InterPro" id="IPR027417">
    <property type="entry name" value="P-loop_NTPase"/>
</dbReference>
<keyword evidence="7" id="KW-1185">Reference proteome</keyword>
<evidence type="ECO:0000259" key="5">
    <source>
        <dbReference type="PROSITE" id="PS50893"/>
    </source>
</evidence>
<dbReference type="OrthoDB" id="9806726at2"/>
<dbReference type="Pfam" id="PF00005">
    <property type="entry name" value="ABC_tran"/>
    <property type="match status" value="1"/>
</dbReference>
<name>A0A5C6S0F6_9BACT</name>
<keyword evidence="3 6" id="KW-0067">ATP-binding</keyword>
<dbReference type="Gene3D" id="3.40.50.300">
    <property type="entry name" value="P-loop containing nucleotide triphosphate hydrolases"/>
    <property type="match status" value="1"/>
</dbReference>
<protein>
    <submittedName>
        <fullName evidence="6">ABC transporter ATP-binding protein</fullName>
    </submittedName>
</protein>
<dbReference type="InterPro" id="IPR003593">
    <property type="entry name" value="AAA+_ATPase"/>
</dbReference>
<evidence type="ECO:0000256" key="2">
    <source>
        <dbReference type="ARBA" id="ARBA00022741"/>
    </source>
</evidence>
<dbReference type="SMART" id="SM00382">
    <property type="entry name" value="AAA"/>
    <property type="match status" value="1"/>
</dbReference>
<comment type="similarity">
    <text evidence="1">Belongs to the ABC transporter superfamily.</text>
</comment>
<dbReference type="AlphaFoldDB" id="A0A5C6S0F6"/>
<evidence type="ECO:0000256" key="3">
    <source>
        <dbReference type="ARBA" id="ARBA00022840"/>
    </source>
</evidence>
<dbReference type="InterPro" id="IPR017871">
    <property type="entry name" value="ABC_transporter-like_CS"/>
</dbReference>
<reference evidence="6 7" key="1">
    <citation type="submission" date="2019-08" db="EMBL/GenBank/DDBJ databases">
        <title>Genome of Phaeodactylibacter luteus.</title>
        <authorList>
            <person name="Bowman J.P."/>
        </authorList>
    </citation>
    <scope>NUCLEOTIDE SEQUENCE [LARGE SCALE GENOMIC DNA]</scope>
    <source>
        <strain evidence="6 7">KCTC 42180</strain>
    </source>
</reference>
<evidence type="ECO:0000256" key="4">
    <source>
        <dbReference type="ARBA" id="ARBA00022967"/>
    </source>
</evidence>
<organism evidence="6 7">
    <name type="scientific">Phaeodactylibacter luteus</name>
    <dbReference type="NCBI Taxonomy" id="1564516"/>
    <lineage>
        <taxon>Bacteria</taxon>
        <taxon>Pseudomonadati</taxon>
        <taxon>Bacteroidota</taxon>
        <taxon>Saprospiria</taxon>
        <taxon>Saprospirales</taxon>
        <taxon>Haliscomenobacteraceae</taxon>
        <taxon>Phaeodactylibacter</taxon>
    </lineage>
</organism>
<dbReference type="Proteomes" id="UP000321580">
    <property type="component" value="Unassembled WGS sequence"/>
</dbReference>
<dbReference type="RefSeq" id="WP_147165886.1">
    <property type="nucleotide sequence ID" value="NZ_VOOR01000004.1"/>
</dbReference>
<dbReference type="EMBL" id="VOOR01000004">
    <property type="protein sequence ID" value="TXB68306.1"/>
    <property type="molecule type" value="Genomic_DNA"/>
</dbReference>
<dbReference type="SUPFAM" id="SSF52540">
    <property type="entry name" value="P-loop containing nucleoside triphosphate hydrolases"/>
    <property type="match status" value="1"/>
</dbReference>
<gene>
    <name evidence="6" type="ORF">FRY97_02700</name>
</gene>
<dbReference type="PROSITE" id="PS50893">
    <property type="entry name" value="ABC_TRANSPORTER_2"/>
    <property type="match status" value="1"/>
</dbReference>
<dbReference type="PROSITE" id="PS00211">
    <property type="entry name" value="ABC_TRANSPORTER_1"/>
    <property type="match status" value="1"/>
</dbReference>
<keyword evidence="4" id="KW-1278">Translocase</keyword>
<evidence type="ECO:0000313" key="7">
    <source>
        <dbReference type="Proteomes" id="UP000321580"/>
    </source>
</evidence>
<keyword evidence="2" id="KW-0547">Nucleotide-binding</keyword>
<sequence>MQQPLFRIEELHCAYGNGPKVLYVPQLHIERGGLVFIVGSSGVGKSTLLETLGLMNRTIRSASRLDFFPAEGRPKPLKACWAQPDQARASFRQQYFSFVFQQTNLMPNFTAGENMMAPALLNGQIGIQDKIRAYMAQLKLPPESFGASISDLSGGQRQRLAFIRGLMAPHEVLFGDEPTGNLDRHTAHSCMELLKRELRNDDRTGIIVSHDLALADAFADQIVPILLTMNDGRTSGFIDHQQVLHREATGSFHCNGEPVPNAEQWLAARLDTPYQPAKA</sequence>
<evidence type="ECO:0000256" key="1">
    <source>
        <dbReference type="ARBA" id="ARBA00005417"/>
    </source>
</evidence>
<feature type="domain" description="ABC transporter" evidence="5">
    <location>
        <begin position="6"/>
        <end position="256"/>
    </location>
</feature>
<dbReference type="PANTHER" id="PTHR42798:SF7">
    <property type="entry name" value="ALPHA-D-RIBOSE 1-METHYLPHOSPHONATE 5-TRIPHOSPHATE SYNTHASE SUBUNIT PHNL"/>
    <property type="match status" value="1"/>
</dbReference>